<dbReference type="InterPro" id="IPR041622">
    <property type="entry name" value="SLATT_fungi"/>
</dbReference>
<dbReference type="Pfam" id="PF18142">
    <property type="entry name" value="SLATT_fungal"/>
    <property type="match status" value="1"/>
</dbReference>
<organism evidence="3 4">
    <name type="scientific">Polyporus arcularius HHB13444</name>
    <dbReference type="NCBI Taxonomy" id="1314778"/>
    <lineage>
        <taxon>Eukaryota</taxon>
        <taxon>Fungi</taxon>
        <taxon>Dikarya</taxon>
        <taxon>Basidiomycota</taxon>
        <taxon>Agaricomycotina</taxon>
        <taxon>Agaricomycetes</taxon>
        <taxon>Polyporales</taxon>
        <taxon>Polyporaceae</taxon>
        <taxon>Polyporus</taxon>
    </lineage>
</organism>
<sequence length="402" mass="42594">MDPPRSTQDASTQHAPSEPPRGGHEDYPATGTAAVVHTAFTKPVPLVPISMPSPATSREALSPSSPQTPPIPPATQSGPAQPTPVTYPQPSNAVAGPSRLPYPSNSIQGSDEEDRTGSSGVEGRHPSIYSRSGNGNGGGHGYYYGPGPGPQSASIRSPDRAASYHGTVRHSDRYPIPPPKTVPTTPTGIDPHAGGGYGGELNPDATMSRRSQIDWIVPTAMGQNAVNRRGDILSQVSTTITRERTVGERIEPTLNSAKEEKVKAERQAKIHGWALNVAIGAQVLLGALTTGVAAATTGRQTSIATTVLGGLSTMAASYLAKARGSGEPEESTRKAQDLNSFVRDCEAFMLDHGHKTGPDHDDMIMRYRRRFEEIMGNEFEGVGDDVKVNKKKEREKEGDSPA</sequence>
<feature type="region of interest" description="Disordered" evidence="1">
    <location>
        <begin position="1"/>
        <end position="188"/>
    </location>
</feature>
<name>A0A5C3PD26_9APHY</name>
<evidence type="ECO:0000259" key="2">
    <source>
        <dbReference type="Pfam" id="PF18142"/>
    </source>
</evidence>
<feature type="compositionally biased region" description="Polar residues" evidence="1">
    <location>
        <begin position="1"/>
        <end position="15"/>
    </location>
</feature>
<feature type="domain" description="SMODS and SLOG-associating 2TM effector" evidence="2">
    <location>
        <begin position="257"/>
        <end position="377"/>
    </location>
</feature>
<dbReference type="Proteomes" id="UP000308197">
    <property type="component" value="Unassembled WGS sequence"/>
</dbReference>
<evidence type="ECO:0000313" key="4">
    <source>
        <dbReference type="Proteomes" id="UP000308197"/>
    </source>
</evidence>
<evidence type="ECO:0000313" key="3">
    <source>
        <dbReference type="EMBL" id="TFK86130.1"/>
    </source>
</evidence>
<keyword evidence="4" id="KW-1185">Reference proteome</keyword>
<dbReference type="InParanoid" id="A0A5C3PD26"/>
<protein>
    <recommendedName>
        <fullName evidence="2">SMODS and SLOG-associating 2TM effector domain-containing protein</fullName>
    </recommendedName>
</protein>
<evidence type="ECO:0000256" key="1">
    <source>
        <dbReference type="SAM" id="MobiDB-lite"/>
    </source>
</evidence>
<dbReference type="NCBIfam" id="NF033635">
    <property type="entry name" value="SLATT_fungal"/>
    <property type="match status" value="1"/>
</dbReference>
<dbReference type="AlphaFoldDB" id="A0A5C3PD26"/>
<dbReference type="EMBL" id="ML211214">
    <property type="protein sequence ID" value="TFK86130.1"/>
    <property type="molecule type" value="Genomic_DNA"/>
</dbReference>
<dbReference type="STRING" id="1314778.A0A5C3PD26"/>
<accession>A0A5C3PD26</accession>
<gene>
    <name evidence="3" type="ORF">K466DRAFT_587477</name>
</gene>
<feature type="compositionally biased region" description="Basic and acidic residues" evidence="1">
    <location>
        <begin position="384"/>
        <end position="402"/>
    </location>
</feature>
<proteinExistence type="predicted"/>
<reference evidence="3 4" key="1">
    <citation type="journal article" date="2019" name="Nat. Ecol. Evol.">
        <title>Megaphylogeny resolves global patterns of mushroom evolution.</title>
        <authorList>
            <person name="Varga T."/>
            <person name="Krizsan K."/>
            <person name="Foldi C."/>
            <person name="Dima B."/>
            <person name="Sanchez-Garcia M."/>
            <person name="Sanchez-Ramirez S."/>
            <person name="Szollosi G.J."/>
            <person name="Szarkandi J.G."/>
            <person name="Papp V."/>
            <person name="Albert L."/>
            <person name="Andreopoulos W."/>
            <person name="Angelini C."/>
            <person name="Antonin V."/>
            <person name="Barry K.W."/>
            <person name="Bougher N.L."/>
            <person name="Buchanan P."/>
            <person name="Buyck B."/>
            <person name="Bense V."/>
            <person name="Catcheside P."/>
            <person name="Chovatia M."/>
            <person name="Cooper J."/>
            <person name="Damon W."/>
            <person name="Desjardin D."/>
            <person name="Finy P."/>
            <person name="Geml J."/>
            <person name="Haridas S."/>
            <person name="Hughes K."/>
            <person name="Justo A."/>
            <person name="Karasinski D."/>
            <person name="Kautmanova I."/>
            <person name="Kiss B."/>
            <person name="Kocsube S."/>
            <person name="Kotiranta H."/>
            <person name="LaButti K.M."/>
            <person name="Lechner B.E."/>
            <person name="Liimatainen K."/>
            <person name="Lipzen A."/>
            <person name="Lukacs Z."/>
            <person name="Mihaltcheva S."/>
            <person name="Morgado L.N."/>
            <person name="Niskanen T."/>
            <person name="Noordeloos M.E."/>
            <person name="Ohm R.A."/>
            <person name="Ortiz-Santana B."/>
            <person name="Ovrebo C."/>
            <person name="Racz N."/>
            <person name="Riley R."/>
            <person name="Savchenko A."/>
            <person name="Shiryaev A."/>
            <person name="Soop K."/>
            <person name="Spirin V."/>
            <person name="Szebenyi C."/>
            <person name="Tomsovsky M."/>
            <person name="Tulloss R.E."/>
            <person name="Uehling J."/>
            <person name="Grigoriev I.V."/>
            <person name="Vagvolgyi C."/>
            <person name="Papp T."/>
            <person name="Martin F.M."/>
            <person name="Miettinen O."/>
            <person name="Hibbett D.S."/>
            <person name="Nagy L.G."/>
        </authorList>
    </citation>
    <scope>NUCLEOTIDE SEQUENCE [LARGE SCALE GENOMIC DNA]</scope>
    <source>
        <strain evidence="3 4">HHB13444</strain>
    </source>
</reference>
<feature type="compositionally biased region" description="Gly residues" evidence="1">
    <location>
        <begin position="134"/>
        <end position="146"/>
    </location>
</feature>
<feature type="region of interest" description="Disordered" evidence="1">
    <location>
        <begin position="382"/>
        <end position="402"/>
    </location>
</feature>